<proteinExistence type="predicted"/>
<dbReference type="HOGENOM" id="CLU_1568484_0_0_0"/>
<dbReference type="EMBL" id="ACJY01000099">
    <property type="protein sequence ID" value="EFE86099.1"/>
    <property type="molecule type" value="Genomic_DNA"/>
</dbReference>
<dbReference type="Proteomes" id="UP000003748">
    <property type="component" value="Unassembled WGS sequence"/>
</dbReference>
<protein>
    <submittedName>
        <fullName evidence="1">Uncharacterized protein</fullName>
    </submittedName>
</protein>
<organism evidence="1 2">
    <name type="scientific">Fusobacterium periodonticum ATCC 33693</name>
    <dbReference type="NCBI Taxonomy" id="546275"/>
    <lineage>
        <taxon>Bacteria</taxon>
        <taxon>Fusobacteriati</taxon>
        <taxon>Fusobacteriota</taxon>
        <taxon>Fusobacteriia</taxon>
        <taxon>Fusobacteriales</taxon>
        <taxon>Fusobacteriaceae</taxon>
        <taxon>Fusobacterium</taxon>
    </lineage>
</organism>
<evidence type="ECO:0000313" key="1">
    <source>
        <dbReference type="EMBL" id="EFE86099.1"/>
    </source>
</evidence>
<dbReference type="GeneID" id="78420313"/>
<evidence type="ECO:0000313" key="2">
    <source>
        <dbReference type="Proteomes" id="UP000003748"/>
    </source>
</evidence>
<dbReference type="STRING" id="546275.FUSPEROL_02140"/>
<accession>D4CXH9</accession>
<dbReference type="AlphaFoldDB" id="D4CXH9"/>
<dbReference type="RefSeq" id="WP_005974926.1">
    <property type="nucleotide sequence ID" value="NZ_GG665898.1"/>
</dbReference>
<name>D4CXH9_9FUSO</name>
<reference evidence="1 2" key="1">
    <citation type="submission" date="2010-02" db="EMBL/GenBank/DDBJ databases">
        <authorList>
            <person name="Weinstock G."/>
            <person name="Sodergren E."/>
            <person name="Clifton S."/>
            <person name="Fulton L."/>
            <person name="Fulton B."/>
            <person name="Courtney L."/>
            <person name="Fronick C."/>
            <person name="Harrison M."/>
            <person name="Strong C."/>
            <person name="Farmer C."/>
            <person name="Delahaunty K."/>
            <person name="Markovic C."/>
            <person name="Hall O."/>
            <person name="Minx P."/>
            <person name="Tomlinson C."/>
            <person name="Mitreva M."/>
            <person name="Nelson J."/>
            <person name="Hou S."/>
            <person name="Wollam A."/>
            <person name="Pepin K.H."/>
            <person name="Johnson M."/>
            <person name="Bhonagiri V."/>
            <person name="Zhang X."/>
            <person name="Suruliraj S."/>
            <person name="Warren W."/>
            <person name="Chinwalla A."/>
            <person name="Mardis E.R."/>
            <person name="Wilson R.K."/>
        </authorList>
    </citation>
    <scope>NUCLEOTIDE SEQUENCE [LARGE SCALE GENOMIC DNA]</scope>
    <source>
        <strain evidence="1 2">ATCC 33693</strain>
    </source>
</reference>
<gene>
    <name evidence="1" type="ORF">FUSPEROL_02140</name>
</gene>
<sequence length="170" mass="20555">MKKELYRETCVYNFISEKPFKIEKEKVIFISIEILFKLYDLNTGKEILFNEYYNDEIIGILKEEQENSSILKKFYLSDYIKIFVDKDELYKIVTDDEKLNKLGFRIDFEIVNYHKYSNSSENSFYSDIKIPKEIFLKTLKKNIDNFLKAKDNDFKINLPISYKNHYKVKI</sequence>
<comment type="caution">
    <text evidence="1">The sequence shown here is derived from an EMBL/GenBank/DDBJ whole genome shotgun (WGS) entry which is preliminary data.</text>
</comment>